<dbReference type="SUPFAM" id="SSF54909">
    <property type="entry name" value="Dimeric alpha+beta barrel"/>
    <property type="match status" value="1"/>
</dbReference>
<dbReference type="PANTHER" id="PTHR33336:SF15">
    <property type="entry name" value="ABM DOMAIN-CONTAINING PROTEIN"/>
    <property type="match status" value="1"/>
</dbReference>
<sequence>MTKKIIVVAGTFNLPIENREAARNAMQTMVEKSRAEAGCILYSYAFDLLDESLVHFIEKWESREALQAHFEIKHMEEWRSTWPKLGVVGRSANLYEAEEESF</sequence>
<dbReference type="Gene3D" id="3.30.70.100">
    <property type="match status" value="1"/>
</dbReference>
<protein>
    <submittedName>
        <fullName evidence="2">Quinol monooxygenase</fullName>
        <ecNumber evidence="2">1.-.-.-</ecNumber>
    </submittedName>
</protein>
<reference evidence="3" key="1">
    <citation type="journal article" date="2019" name="Int. J. Syst. Evol. Microbiol.">
        <title>The Global Catalogue of Microorganisms (GCM) 10K type strain sequencing project: providing services to taxonomists for standard genome sequencing and annotation.</title>
        <authorList>
            <consortium name="The Broad Institute Genomics Platform"/>
            <consortium name="The Broad Institute Genome Sequencing Center for Infectious Disease"/>
            <person name="Wu L."/>
            <person name="Ma J."/>
        </authorList>
    </citation>
    <scope>NUCLEOTIDE SEQUENCE [LARGE SCALE GENOMIC DNA]</scope>
    <source>
        <strain evidence="3">CCUG 51308</strain>
    </source>
</reference>
<dbReference type="EMBL" id="JBHTBR010000004">
    <property type="protein sequence ID" value="MFC7291551.1"/>
    <property type="molecule type" value="Genomic_DNA"/>
</dbReference>
<dbReference type="GO" id="GO:0004497">
    <property type="term" value="F:monooxygenase activity"/>
    <property type="evidence" value="ECO:0007669"/>
    <property type="project" value="UniProtKB-KW"/>
</dbReference>
<evidence type="ECO:0000259" key="1">
    <source>
        <dbReference type="PROSITE" id="PS51725"/>
    </source>
</evidence>
<accession>A0ABW2IL28</accession>
<dbReference type="Pfam" id="PF03992">
    <property type="entry name" value="ABM"/>
    <property type="match status" value="1"/>
</dbReference>
<proteinExistence type="predicted"/>
<dbReference type="InterPro" id="IPR011008">
    <property type="entry name" value="Dimeric_a/b-barrel"/>
</dbReference>
<dbReference type="InterPro" id="IPR050744">
    <property type="entry name" value="AI-2_Isomerase_LsrG"/>
</dbReference>
<dbReference type="PROSITE" id="PS51725">
    <property type="entry name" value="ABM"/>
    <property type="match status" value="1"/>
</dbReference>
<name>A0ABW2IL28_9PROT</name>
<keyword evidence="2" id="KW-0503">Monooxygenase</keyword>
<evidence type="ECO:0000313" key="2">
    <source>
        <dbReference type="EMBL" id="MFC7291551.1"/>
    </source>
</evidence>
<dbReference type="InterPro" id="IPR007138">
    <property type="entry name" value="ABM_dom"/>
</dbReference>
<keyword evidence="3" id="KW-1185">Reference proteome</keyword>
<evidence type="ECO:0000313" key="3">
    <source>
        <dbReference type="Proteomes" id="UP001596492"/>
    </source>
</evidence>
<dbReference type="RefSeq" id="WP_382166783.1">
    <property type="nucleotide sequence ID" value="NZ_JBHTBR010000004.1"/>
</dbReference>
<dbReference type="PANTHER" id="PTHR33336">
    <property type="entry name" value="QUINOL MONOOXYGENASE YGIN-RELATED"/>
    <property type="match status" value="1"/>
</dbReference>
<dbReference type="EC" id="1.-.-.-" evidence="2"/>
<comment type="caution">
    <text evidence="2">The sequence shown here is derived from an EMBL/GenBank/DDBJ whole genome shotgun (WGS) entry which is preliminary data.</text>
</comment>
<gene>
    <name evidence="2" type="ORF">ACFQS8_07985</name>
</gene>
<organism evidence="2 3">
    <name type="scientific">Hirschia litorea</name>
    <dbReference type="NCBI Taxonomy" id="1199156"/>
    <lineage>
        <taxon>Bacteria</taxon>
        <taxon>Pseudomonadati</taxon>
        <taxon>Pseudomonadota</taxon>
        <taxon>Alphaproteobacteria</taxon>
        <taxon>Hyphomonadales</taxon>
        <taxon>Hyphomonadaceae</taxon>
        <taxon>Hirschia</taxon>
    </lineage>
</organism>
<feature type="domain" description="ABM" evidence="1">
    <location>
        <begin position="6"/>
        <end position="95"/>
    </location>
</feature>
<dbReference type="Proteomes" id="UP001596492">
    <property type="component" value="Unassembled WGS sequence"/>
</dbReference>
<keyword evidence="2" id="KW-0560">Oxidoreductase</keyword>